<dbReference type="EMBL" id="FR824601">
    <property type="protein sequence ID" value="CCA27586.1"/>
    <property type="molecule type" value="Genomic_DNA"/>
</dbReference>
<sequence>MFLRWIEKCELVPTSPESHVLLRFSETCQRGLCSIVVNFLTSEDTSAAEILPTRHHILWAMEIIGHSFALPMENSDIIFGALCIYEKWLAVDVRGNLSPTKSSPSNKGMKEAHDHRPPCMLPVEQSFIQDILGQMTLIFEERAETSRSSGAETSIAKQASLCSKVLDIFDAIAKTRGSQLTAATWDRMMRFLLGAADGVLHSSRNVLGAHLCSQMIRIVFEIYIRSLCFCGPRSELWNILQRFCRRWIHRIAVIEQWNSVCFAITKSFIQRVHSSKVHKTVEIDWCDHRVSNIELSSPLLTYAWYRLFRIVGHPSGITDPDVYLAAIKGIGHLVVELTRMEQSFTSNWGSTSPPNIQSNCENMTMATYCFGESAEAIDAIQKRQSTIRSPPDVNTVLRLVGSWLFDACLVRGPRYAASRCEALRCLGKLICDFGGGKSKRIQWVYSIRCLMAIQIALADEDERVVAAAVVNWSKLFGLFGNHTLRGISVITGLFHSAVERLLSDKARSQSQPDVGNPVLLRRACVETCSSLLTIQTHFPKSLIKEAEARILPPAMSGLPGLYSSLPKQNSANVVALLMKSLKTEIDPTNQQMIMWTLCVAILQETSHWTQGLASSRNSHVYLCVLHICSIITKSGRYKPPVLFTAFDCLRQLVSVAHELTIHAMGSVVLLVSACCEFITTQASTLRSNRAPFYLDSLTALAYKTIMSWVLAAPMLMSKSPVISKVIEAILDGRQVDGNERAPLSWQKHSTSSAEAAQALLSMLMKHHVAGAANLDVNLSRSSIMNEKRILEEMCHFDGIDIHKHCRFFAIQKSAIITIIEKPGIGETGEAICIVRDGNGRYVWRSKPRFGLGPMPKTVLDFEKVNEEYNAKDWHHSDVSESKDDSRYSYCEPEHEVLDPLLQVIRQVDDSSELLSWKSHCVKDPHDAEAVLKNTVSAGEGNTGTDSRKGSTSSHGEHRDGYDAVFTTFIQSQSERDDQSLRHSSQQTLHYECARPKSPVKNKALESFAISRRMLTELGFTSVRNWGKIFALSANSEAFLRDLKELDDLHDRETMEFAILYAINEPSKGGYDHVRILTYQDASKEVASSEYLSFLASMGHRVNLNQHTGFTGILDKQNLRGEILYYTQYDLEISCFVPTLPLCPQNMAKEDLPAPTSLSFEPLLCQMNVLIIWNECQQKYRPGTALWETTYRLPSPLSSMILLINPLENDLYSVQVCQSSFDTTLFGHRDAVSTENEEYLDECELFCARVLGPLQDGMVVNGAWLAPLIRATAINATRISRGYQRYQFSRGVKGAGVALGILSDESNNTTQNAQELLSSCEKKRECVLASVIEKYMCAKLPGEFYGSLFTDVTNARVSEDQFVP</sequence>
<dbReference type="GO" id="GO:0005096">
    <property type="term" value="F:GTPase activator activity"/>
    <property type="evidence" value="ECO:0007669"/>
    <property type="project" value="UniProtKB-KW"/>
</dbReference>
<dbReference type="GO" id="GO:0051056">
    <property type="term" value="P:regulation of small GTPase mediated signal transduction"/>
    <property type="evidence" value="ECO:0007669"/>
    <property type="project" value="InterPro"/>
</dbReference>
<keyword evidence="1" id="KW-0343">GTPase activation</keyword>
<accession>F0X1B2</accession>
<dbReference type="SUPFAM" id="SSF48371">
    <property type="entry name" value="ARM repeat"/>
    <property type="match status" value="1"/>
</dbReference>
<dbReference type="Pfam" id="PF20412">
    <property type="entry name" value="RALGAPB_N"/>
    <property type="match status" value="1"/>
</dbReference>
<organism evidence="4">
    <name type="scientific">Albugo laibachii Nc14</name>
    <dbReference type="NCBI Taxonomy" id="890382"/>
    <lineage>
        <taxon>Eukaryota</taxon>
        <taxon>Sar</taxon>
        <taxon>Stramenopiles</taxon>
        <taxon>Oomycota</taxon>
        <taxon>Peronosporomycetes</taxon>
        <taxon>Albuginales</taxon>
        <taxon>Albuginaceae</taxon>
        <taxon>Albugo</taxon>
    </lineage>
</organism>
<dbReference type="SUPFAM" id="SSF111347">
    <property type="entry name" value="Rap/Ran-GAP"/>
    <property type="match status" value="1"/>
</dbReference>
<evidence type="ECO:0000259" key="3">
    <source>
        <dbReference type="PROSITE" id="PS50085"/>
    </source>
</evidence>
<dbReference type="PANTHER" id="PTHR21344:SF1">
    <property type="entry name" value="RAL GTPASE-ACTIVATING PROTEIN SUBUNIT BETA"/>
    <property type="match status" value="1"/>
</dbReference>
<dbReference type="Pfam" id="PF02145">
    <property type="entry name" value="Rap_GAP"/>
    <property type="match status" value="1"/>
</dbReference>
<feature type="domain" description="Rap-GAP" evidence="3">
    <location>
        <begin position="1042"/>
        <end position="1300"/>
    </location>
</feature>
<dbReference type="Gene3D" id="3.40.50.11210">
    <property type="entry name" value="Rap/Ran-GAP"/>
    <property type="match status" value="1"/>
</dbReference>
<dbReference type="HOGENOM" id="CLU_258959_0_0_1"/>
<evidence type="ECO:0000313" key="4">
    <source>
        <dbReference type="EMBL" id="CCA27586.1"/>
    </source>
</evidence>
<feature type="region of interest" description="Disordered" evidence="2">
    <location>
        <begin position="934"/>
        <end position="958"/>
    </location>
</feature>
<protein>
    <submittedName>
        <fullName evidence="4">Uncharacterized protein AlNc14C578G12201</fullName>
    </submittedName>
</protein>
<dbReference type="InterPro" id="IPR000331">
    <property type="entry name" value="Rap/Ran_GAP_dom"/>
</dbReference>
<dbReference type="InterPro" id="IPR016024">
    <property type="entry name" value="ARM-type_fold"/>
</dbReference>
<dbReference type="InterPro" id="IPR039930">
    <property type="entry name" value="RALGAPB"/>
</dbReference>
<dbReference type="InterPro" id="IPR035974">
    <property type="entry name" value="Rap/Ran-GAP_sf"/>
</dbReference>
<name>F0X1B2_9STRA</name>
<evidence type="ECO:0000256" key="1">
    <source>
        <dbReference type="ARBA" id="ARBA00022468"/>
    </source>
</evidence>
<gene>
    <name evidence="4" type="primary">AlNc14C578G12201</name>
    <name evidence="4" type="ORF">ALNC14_137300</name>
</gene>
<reference evidence="4" key="1">
    <citation type="journal article" date="2011" name="PLoS Biol.">
        <title>Gene gain and loss during evolution of obligate parasitism in the white rust pathogen of Arabidopsis thaliana.</title>
        <authorList>
            <person name="Kemen E."/>
            <person name="Gardiner A."/>
            <person name="Schultz-Larsen T."/>
            <person name="Kemen A.C."/>
            <person name="Balmuth A.L."/>
            <person name="Robert-Seilaniantz A."/>
            <person name="Bailey K."/>
            <person name="Holub E."/>
            <person name="Studholme D.J."/>
            <person name="Maclean D."/>
            <person name="Jones J.D."/>
        </authorList>
    </citation>
    <scope>NUCLEOTIDE SEQUENCE</scope>
</reference>
<reference evidence="4" key="2">
    <citation type="submission" date="2011-02" db="EMBL/GenBank/DDBJ databases">
        <authorList>
            <person name="MacLean D."/>
        </authorList>
    </citation>
    <scope>NUCLEOTIDE SEQUENCE</scope>
</reference>
<evidence type="ECO:0000256" key="2">
    <source>
        <dbReference type="SAM" id="MobiDB-lite"/>
    </source>
</evidence>
<dbReference type="InterPro" id="IPR046859">
    <property type="entry name" value="RGPA/RALGAPB_N"/>
</dbReference>
<dbReference type="PANTHER" id="PTHR21344">
    <property type="entry name" value="RAL GTPASE-ACTIVATING PROTEIN SUBUNIT BETA"/>
    <property type="match status" value="1"/>
</dbReference>
<proteinExistence type="predicted"/>
<dbReference type="PROSITE" id="PS50085">
    <property type="entry name" value="RAPGAP"/>
    <property type="match status" value="1"/>
</dbReference>